<feature type="non-terminal residue" evidence="1">
    <location>
        <position position="123"/>
    </location>
</feature>
<accession>A0A6G0W7M1</accession>
<protein>
    <submittedName>
        <fullName evidence="1">SCAN domain-containing protein 3-like</fullName>
    </submittedName>
</protein>
<dbReference type="PANTHER" id="PTHR45913:SF22">
    <property type="entry name" value="SCAN BOX DOMAIN-CONTAINING PROTEIN"/>
    <property type="match status" value="1"/>
</dbReference>
<keyword evidence="2" id="KW-1185">Reference proteome</keyword>
<dbReference type="AlphaFoldDB" id="A0A6G0W7M1"/>
<gene>
    <name evidence="1" type="ORF">FWK35_00027073</name>
</gene>
<dbReference type="OrthoDB" id="6601136at2759"/>
<comment type="caution">
    <text evidence="1">The sequence shown here is derived from an EMBL/GenBank/DDBJ whole genome shotgun (WGS) entry which is preliminary data.</text>
</comment>
<name>A0A6G0W7M1_APHCR</name>
<reference evidence="1 2" key="1">
    <citation type="submission" date="2019-08" db="EMBL/GenBank/DDBJ databases">
        <title>Whole genome of Aphis craccivora.</title>
        <authorList>
            <person name="Voronova N.V."/>
            <person name="Shulinski R.S."/>
            <person name="Bandarenka Y.V."/>
            <person name="Zhorov D.G."/>
            <person name="Warner D."/>
        </authorList>
    </citation>
    <scope>NUCLEOTIDE SEQUENCE [LARGE SCALE GENOMIC DNA]</scope>
    <source>
        <strain evidence="1">180601</strain>
        <tissue evidence="1">Whole Body</tissue>
    </source>
</reference>
<dbReference type="EMBL" id="VUJU01009055">
    <property type="protein sequence ID" value="KAF0722507.1"/>
    <property type="molecule type" value="Genomic_DNA"/>
</dbReference>
<organism evidence="1 2">
    <name type="scientific">Aphis craccivora</name>
    <name type="common">Cowpea aphid</name>
    <dbReference type="NCBI Taxonomy" id="307492"/>
    <lineage>
        <taxon>Eukaryota</taxon>
        <taxon>Metazoa</taxon>
        <taxon>Ecdysozoa</taxon>
        <taxon>Arthropoda</taxon>
        <taxon>Hexapoda</taxon>
        <taxon>Insecta</taxon>
        <taxon>Pterygota</taxon>
        <taxon>Neoptera</taxon>
        <taxon>Paraneoptera</taxon>
        <taxon>Hemiptera</taxon>
        <taxon>Sternorrhyncha</taxon>
        <taxon>Aphidomorpha</taxon>
        <taxon>Aphidoidea</taxon>
        <taxon>Aphididae</taxon>
        <taxon>Aphidini</taxon>
        <taxon>Aphis</taxon>
        <taxon>Aphis</taxon>
    </lineage>
</organism>
<evidence type="ECO:0000313" key="1">
    <source>
        <dbReference type="EMBL" id="KAF0722507.1"/>
    </source>
</evidence>
<dbReference type="PANTHER" id="PTHR45913">
    <property type="entry name" value="EPM2A-INTERACTING PROTEIN 1"/>
    <property type="match status" value="1"/>
</dbReference>
<sequence length="123" mass="14195">MKLDSTGEFQQNKEKIVEASYHIAFIKAQQKNPHTLGETLIKPSILKSVEIVLGEESKRKISEISLSDNTMKRRINELALDIQNQLIQKLKNSVFFAIQYDESTDVANCCQLLIYCRFINEKF</sequence>
<dbReference type="Proteomes" id="UP000478052">
    <property type="component" value="Unassembled WGS sequence"/>
</dbReference>
<evidence type="ECO:0000313" key="2">
    <source>
        <dbReference type="Proteomes" id="UP000478052"/>
    </source>
</evidence>
<proteinExistence type="predicted"/>